<feature type="domain" description="HTH tetR-type" evidence="6">
    <location>
        <begin position="6"/>
        <end position="66"/>
    </location>
</feature>
<dbReference type="EMBL" id="MFFM01000034">
    <property type="protein sequence ID" value="OGF12177.1"/>
    <property type="molecule type" value="Genomic_DNA"/>
</dbReference>
<accession>A0A1F5RCL6</accession>
<dbReference type="GO" id="GO:0000976">
    <property type="term" value="F:transcription cis-regulatory region binding"/>
    <property type="evidence" value="ECO:0007669"/>
    <property type="project" value="TreeGrafter"/>
</dbReference>
<organism evidence="7 8">
    <name type="scientific">Candidatus Edwardsbacteria bacterium GWF2_54_11</name>
    <dbReference type="NCBI Taxonomy" id="1817851"/>
    <lineage>
        <taxon>Bacteria</taxon>
        <taxon>Candidatus Edwardsiibacteriota</taxon>
    </lineage>
</organism>
<gene>
    <name evidence="7" type="ORF">A2024_04100</name>
</gene>
<dbReference type="Proteomes" id="UP000177230">
    <property type="component" value="Unassembled WGS sequence"/>
</dbReference>
<evidence type="ECO:0000259" key="6">
    <source>
        <dbReference type="PROSITE" id="PS50977"/>
    </source>
</evidence>
<evidence type="ECO:0000256" key="1">
    <source>
        <dbReference type="ARBA" id="ARBA00022491"/>
    </source>
</evidence>
<keyword evidence="1" id="KW-0678">Repressor</keyword>
<dbReference type="GO" id="GO:0003700">
    <property type="term" value="F:DNA-binding transcription factor activity"/>
    <property type="evidence" value="ECO:0007669"/>
    <property type="project" value="TreeGrafter"/>
</dbReference>
<dbReference type="SUPFAM" id="SSF46689">
    <property type="entry name" value="Homeodomain-like"/>
    <property type="match status" value="1"/>
</dbReference>
<comment type="caution">
    <text evidence="7">The sequence shown here is derived from an EMBL/GenBank/DDBJ whole genome shotgun (WGS) entry which is preliminary data.</text>
</comment>
<dbReference type="InterPro" id="IPR036271">
    <property type="entry name" value="Tet_transcr_reg_TetR-rel_C_sf"/>
</dbReference>
<dbReference type="Pfam" id="PF00440">
    <property type="entry name" value="TetR_N"/>
    <property type="match status" value="1"/>
</dbReference>
<dbReference type="Gene3D" id="1.10.357.10">
    <property type="entry name" value="Tetracycline Repressor, domain 2"/>
    <property type="match status" value="1"/>
</dbReference>
<evidence type="ECO:0000256" key="3">
    <source>
        <dbReference type="ARBA" id="ARBA00023125"/>
    </source>
</evidence>
<dbReference type="Gene3D" id="1.10.10.60">
    <property type="entry name" value="Homeodomain-like"/>
    <property type="match status" value="1"/>
</dbReference>
<dbReference type="FunFam" id="1.10.10.60:FF:000141">
    <property type="entry name" value="TetR family transcriptional regulator"/>
    <property type="match status" value="1"/>
</dbReference>
<dbReference type="InterPro" id="IPR009057">
    <property type="entry name" value="Homeodomain-like_sf"/>
</dbReference>
<feature type="DNA-binding region" description="H-T-H motif" evidence="5">
    <location>
        <begin position="29"/>
        <end position="48"/>
    </location>
</feature>
<keyword evidence="3 5" id="KW-0238">DNA-binding</keyword>
<sequence length="209" mass="24318">MKARADKLKARIIDSTSRLFFERGFSRVSMDQIASGLGISKKTLYQHFPSKQALLYQVVSSMMNENGKIIEDIVNDRGMDFHRKLSRLMNHLSGVVGRMARPFGEDLRRNAPEMWDEIDRFRKEKILLNFRKLLELGIRQGVFRKDVDPQLMTLMFATLMQNMIDPKLFSQIPFTASQVFETIVEVVFRGILTEPVRKDFIKKVKEVSK</sequence>
<dbReference type="PANTHER" id="PTHR30055">
    <property type="entry name" value="HTH-TYPE TRANSCRIPTIONAL REGULATOR RUTR"/>
    <property type="match status" value="1"/>
</dbReference>
<keyword evidence="2" id="KW-0805">Transcription regulation</keyword>
<dbReference type="PROSITE" id="PS50977">
    <property type="entry name" value="HTH_TETR_2"/>
    <property type="match status" value="1"/>
</dbReference>
<evidence type="ECO:0000256" key="4">
    <source>
        <dbReference type="ARBA" id="ARBA00023163"/>
    </source>
</evidence>
<reference evidence="7 8" key="1">
    <citation type="journal article" date="2016" name="Nat. Commun.">
        <title>Thousands of microbial genomes shed light on interconnected biogeochemical processes in an aquifer system.</title>
        <authorList>
            <person name="Anantharaman K."/>
            <person name="Brown C.T."/>
            <person name="Hug L.A."/>
            <person name="Sharon I."/>
            <person name="Castelle C.J."/>
            <person name="Probst A.J."/>
            <person name="Thomas B.C."/>
            <person name="Singh A."/>
            <person name="Wilkins M.J."/>
            <person name="Karaoz U."/>
            <person name="Brodie E.L."/>
            <person name="Williams K.H."/>
            <person name="Hubbard S.S."/>
            <person name="Banfield J.F."/>
        </authorList>
    </citation>
    <scope>NUCLEOTIDE SEQUENCE [LARGE SCALE GENOMIC DNA]</scope>
</reference>
<dbReference type="PANTHER" id="PTHR30055:SF175">
    <property type="entry name" value="HTH-TYPE TRANSCRIPTIONAL REPRESSOR KSTR2"/>
    <property type="match status" value="1"/>
</dbReference>
<keyword evidence="4" id="KW-0804">Transcription</keyword>
<evidence type="ECO:0000313" key="8">
    <source>
        <dbReference type="Proteomes" id="UP000177230"/>
    </source>
</evidence>
<evidence type="ECO:0000256" key="5">
    <source>
        <dbReference type="PROSITE-ProRule" id="PRU00335"/>
    </source>
</evidence>
<evidence type="ECO:0000256" key="2">
    <source>
        <dbReference type="ARBA" id="ARBA00023015"/>
    </source>
</evidence>
<evidence type="ECO:0000313" key="7">
    <source>
        <dbReference type="EMBL" id="OGF12177.1"/>
    </source>
</evidence>
<dbReference type="PRINTS" id="PR00455">
    <property type="entry name" value="HTHTETR"/>
</dbReference>
<dbReference type="InterPro" id="IPR050109">
    <property type="entry name" value="HTH-type_TetR-like_transc_reg"/>
</dbReference>
<dbReference type="SUPFAM" id="SSF48498">
    <property type="entry name" value="Tetracyclin repressor-like, C-terminal domain"/>
    <property type="match status" value="1"/>
</dbReference>
<proteinExistence type="predicted"/>
<name>A0A1F5RCL6_9BACT</name>
<dbReference type="InterPro" id="IPR001647">
    <property type="entry name" value="HTH_TetR"/>
</dbReference>
<dbReference type="AlphaFoldDB" id="A0A1F5RCL6"/>
<protein>
    <recommendedName>
        <fullName evidence="6">HTH tetR-type domain-containing protein</fullName>
    </recommendedName>
</protein>